<protein>
    <submittedName>
        <fullName evidence="2">Uncharacterized protein</fullName>
    </submittedName>
</protein>
<feature type="region of interest" description="Disordered" evidence="1">
    <location>
        <begin position="249"/>
        <end position="277"/>
    </location>
</feature>
<reference evidence="2 3" key="1">
    <citation type="submission" date="2014-09" db="EMBL/GenBank/DDBJ databases">
        <authorList>
            <person name="Ellenberger Sabrina"/>
        </authorList>
    </citation>
    <scope>NUCLEOTIDE SEQUENCE [LARGE SCALE GENOMIC DNA]</scope>
    <source>
        <strain evidence="2 3">CBS 412.66</strain>
    </source>
</reference>
<name>A0A0B7NWP9_9FUNG</name>
<dbReference type="EMBL" id="LN734038">
    <property type="protein sequence ID" value="CEP19519.1"/>
    <property type="molecule type" value="Genomic_DNA"/>
</dbReference>
<organism evidence="2 3">
    <name type="scientific">Parasitella parasitica</name>
    <dbReference type="NCBI Taxonomy" id="35722"/>
    <lineage>
        <taxon>Eukaryota</taxon>
        <taxon>Fungi</taxon>
        <taxon>Fungi incertae sedis</taxon>
        <taxon>Mucoromycota</taxon>
        <taxon>Mucoromycotina</taxon>
        <taxon>Mucoromycetes</taxon>
        <taxon>Mucorales</taxon>
        <taxon>Mucorineae</taxon>
        <taxon>Mucoraceae</taxon>
        <taxon>Parasitella</taxon>
    </lineage>
</organism>
<evidence type="ECO:0000313" key="2">
    <source>
        <dbReference type="EMBL" id="CEP19519.1"/>
    </source>
</evidence>
<dbReference type="Proteomes" id="UP000054107">
    <property type="component" value="Unassembled WGS sequence"/>
</dbReference>
<evidence type="ECO:0000256" key="1">
    <source>
        <dbReference type="SAM" id="MobiDB-lite"/>
    </source>
</evidence>
<proteinExistence type="predicted"/>
<evidence type="ECO:0000313" key="3">
    <source>
        <dbReference type="Proteomes" id="UP000054107"/>
    </source>
</evidence>
<accession>A0A0B7NWP9</accession>
<gene>
    <name evidence="2" type="primary">PARPA_13835.1 scaffold 47132</name>
</gene>
<keyword evidence="3" id="KW-1185">Reference proteome</keyword>
<sequence>MWLLVHTYAVSFHRRTGSYRSMYAGSCCQNRFVDYRALKPGSRESPTIEFIWNIFALVCRLSTFPTPSPPPSLTFSLPPAAESASMAFSAPVVSRLAVFDRAIHLVHSFSTSLLIHSFEPSTTGFHMPLETDQPITPTSPPPAKVLAYADDTWVTLRNPTEFVHLQSIVLKYILPGYLFSPAMVSPPVTTRLHRNLHDALDMPYAPAQLNELSMPSPPASVLGSEEGGLNLVVATLLIQSLATEVQPSHQLNFHQGRSRGSATCERQGSSSKIPTPL</sequence>
<dbReference type="AlphaFoldDB" id="A0A0B7NWP9"/>